<evidence type="ECO:0000256" key="5">
    <source>
        <dbReference type="ARBA" id="ARBA00022679"/>
    </source>
</evidence>
<dbReference type="Pfam" id="PF02378">
    <property type="entry name" value="PTS_EIIC"/>
    <property type="match status" value="1"/>
</dbReference>
<dbReference type="InterPro" id="IPR036878">
    <property type="entry name" value="Glu_permease_IIB"/>
</dbReference>
<feature type="domain" description="PTS EIIB type-1" evidence="13">
    <location>
        <begin position="6"/>
        <end position="89"/>
    </location>
</feature>
<dbReference type="GO" id="GO:0009401">
    <property type="term" value="P:phosphoenolpyruvate-dependent sugar phosphotransferase system"/>
    <property type="evidence" value="ECO:0007669"/>
    <property type="project" value="UniProtKB-KW"/>
</dbReference>
<keyword evidence="7 12" id="KW-0812">Transmembrane</keyword>
<feature type="transmembrane region" description="Helical" evidence="12">
    <location>
        <begin position="154"/>
        <end position="174"/>
    </location>
</feature>
<keyword evidence="9 12" id="KW-1133">Transmembrane helix</keyword>
<sequence length="471" mass="50820">MAIQYDRIAKEIVEKTGGVDNILSAAHCATRLRLIVKNREIIDDDEVEKVDEVKGVFFTGGQYQIILGAGVVNKVYAEVEKMGVSTTNKADQSALAQQDQSKGKKLIRLLGDIFVPIIPIIAATGLCMGLRGLITNEMLLDLLGLGSSGLSESMTVMLSVLCDTTFAFLPALVCWSTFKTFGGTPLLGLIIGLMLVSTALPNAYAVATPDSGVVPIMAFGCIPLVGYQGSVLPAIMVGVIGSKLELKIRKIMPNVLDFMVSPFLVILIMMIVSLLVIGPVFHQIEMLVLNLMEGLLHLPFGIGGFLVSFLYPFIVITGVHHIMTTLEVSLLASTGFNQLNALYNMIFFALGFAVLAITIKTKKTRMKPAGYGAFLSQMLGVGEPGMFGFLLRYTMKPFVGACLVAGCTGMLATILGLSAKGMGAGGFIGFLLYMYDAHQLFIYFALVILTAILSFVVTWLFTVPKEFMEEE</sequence>
<dbReference type="Pfam" id="PF00367">
    <property type="entry name" value="PTS_EIIB"/>
    <property type="match status" value="1"/>
</dbReference>
<feature type="transmembrane region" description="Helical" evidence="12">
    <location>
        <begin position="398"/>
        <end position="420"/>
    </location>
</feature>
<evidence type="ECO:0000256" key="9">
    <source>
        <dbReference type="ARBA" id="ARBA00022989"/>
    </source>
</evidence>
<dbReference type="PROSITE" id="PS01035">
    <property type="entry name" value="PTS_EIIB_TYPE_1_CYS"/>
    <property type="match status" value="1"/>
</dbReference>
<evidence type="ECO:0000313" key="15">
    <source>
        <dbReference type="EMBL" id="QNM12513.1"/>
    </source>
</evidence>
<dbReference type="AlphaFoldDB" id="A0A7G9GNY1"/>
<keyword evidence="4" id="KW-0762">Sugar transport</keyword>
<dbReference type="GO" id="GO:0005886">
    <property type="term" value="C:plasma membrane"/>
    <property type="evidence" value="ECO:0007669"/>
    <property type="project" value="UniProtKB-SubCell"/>
</dbReference>
<comment type="subcellular location">
    <subcellularLocation>
        <location evidence="1">Cell membrane</location>
        <topology evidence="1">Multi-pass membrane protein</topology>
    </subcellularLocation>
</comment>
<feature type="transmembrane region" description="Helical" evidence="12">
    <location>
        <begin position="371"/>
        <end position="391"/>
    </location>
</feature>
<feature type="transmembrane region" description="Helical" evidence="12">
    <location>
        <begin position="298"/>
        <end position="320"/>
    </location>
</feature>
<keyword evidence="6" id="KW-0598">Phosphotransferase system</keyword>
<evidence type="ECO:0000259" key="13">
    <source>
        <dbReference type="PROSITE" id="PS51098"/>
    </source>
</evidence>
<keyword evidence="8" id="KW-0418">Kinase</keyword>
<evidence type="ECO:0000256" key="12">
    <source>
        <dbReference type="SAM" id="Phobius"/>
    </source>
</evidence>
<dbReference type="KEGG" id="ehn:H9Q80_00725"/>
<evidence type="ECO:0000256" key="6">
    <source>
        <dbReference type="ARBA" id="ARBA00022683"/>
    </source>
</evidence>
<feature type="domain" description="PTS EIIC type-1" evidence="14">
    <location>
        <begin position="121"/>
        <end position="471"/>
    </location>
</feature>
<evidence type="ECO:0000259" key="14">
    <source>
        <dbReference type="PROSITE" id="PS51103"/>
    </source>
</evidence>
<dbReference type="CDD" id="cd00212">
    <property type="entry name" value="PTS_IIB_glc"/>
    <property type="match status" value="1"/>
</dbReference>
<evidence type="ECO:0000256" key="11">
    <source>
        <dbReference type="PROSITE-ProRule" id="PRU00421"/>
    </source>
</evidence>
<evidence type="ECO:0000256" key="10">
    <source>
        <dbReference type="ARBA" id="ARBA00023136"/>
    </source>
</evidence>
<evidence type="ECO:0000256" key="8">
    <source>
        <dbReference type="ARBA" id="ARBA00022777"/>
    </source>
</evidence>
<dbReference type="PANTHER" id="PTHR30175:SF7">
    <property type="entry name" value="NEGATIVE REGULATOR OF SACY ACTIVITY"/>
    <property type="match status" value="1"/>
</dbReference>
<feature type="transmembrane region" description="Helical" evidence="12">
    <location>
        <begin position="440"/>
        <end position="461"/>
    </location>
</feature>
<dbReference type="PROSITE" id="PS51103">
    <property type="entry name" value="PTS_EIIC_TYPE_1"/>
    <property type="match status" value="1"/>
</dbReference>
<dbReference type="PROSITE" id="PS51098">
    <property type="entry name" value="PTS_EIIB_TYPE_1"/>
    <property type="match status" value="1"/>
</dbReference>
<dbReference type="GO" id="GO:0090589">
    <property type="term" value="F:protein-phosphocysteine-trehalose phosphotransferase system transporter activity"/>
    <property type="evidence" value="ECO:0007669"/>
    <property type="project" value="TreeGrafter"/>
</dbReference>
<dbReference type="Gene3D" id="3.30.1360.60">
    <property type="entry name" value="Glucose permease domain IIB"/>
    <property type="match status" value="1"/>
</dbReference>
<feature type="transmembrane region" description="Helical" evidence="12">
    <location>
        <begin position="213"/>
        <end position="237"/>
    </location>
</feature>
<name>A0A7G9GNY1_9FIRM</name>
<dbReference type="PANTHER" id="PTHR30175">
    <property type="entry name" value="PHOSPHOTRANSFERASE SYSTEM TRANSPORT PROTEIN"/>
    <property type="match status" value="1"/>
</dbReference>
<reference evidence="15 16" key="1">
    <citation type="submission" date="2020-08" db="EMBL/GenBank/DDBJ databases">
        <authorList>
            <person name="Liu C."/>
            <person name="Sun Q."/>
        </authorList>
    </citation>
    <scope>NUCLEOTIDE SEQUENCE [LARGE SCALE GENOMIC DNA]</scope>
    <source>
        <strain evidence="15 16">NSJ-61</strain>
    </source>
</reference>
<feature type="transmembrane region" description="Helical" evidence="12">
    <location>
        <begin position="186"/>
        <end position="207"/>
    </location>
</feature>
<keyword evidence="10 12" id="KW-0472">Membrane</keyword>
<keyword evidence="3" id="KW-1003">Cell membrane</keyword>
<keyword evidence="2" id="KW-0813">Transport</keyword>
<evidence type="ECO:0000256" key="3">
    <source>
        <dbReference type="ARBA" id="ARBA00022475"/>
    </source>
</evidence>
<dbReference type="InterPro" id="IPR003352">
    <property type="entry name" value="PTS_EIIC"/>
</dbReference>
<evidence type="ECO:0000256" key="4">
    <source>
        <dbReference type="ARBA" id="ARBA00022597"/>
    </source>
</evidence>
<dbReference type="GO" id="GO:0015771">
    <property type="term" value="P:trehalose transport"/>
    <property type="evidence" value="ECO:0007669"/>
    <property type="project" value="TreeGrafter"/>
</dbReference>
<dbReference type="InterPro" id="IPR018113">
    <property type="entry name" value="PTrfase_EIIB_Cys"/>
</dbReference>
<evidence type="ECO:0000256" key="1">
    <source>
        <dbReference type="ARBA" id="ARBA00004651"/>
    </source>
</evidence>
<evidence type="ECO:0000313" key="16">
    <source>
        <dbReference type="Proteomes" id="UP000515856"/>
    </source>
</evidence>
<dbReference type="SUPFAM" id="SSF55604">
    <property type="entry name" value="Glucose permease domain IIB"/>
    <property type="match status" value="1"/>
</dbReference>
<protein>
    <submittedName>
        <fullName evidence="15">PTS transporter subunit EIIC</fullName>
    </submittedName>
</protein>
<dbReference type="GO" id="GO:0008982">
    <property type="term" value="F:protein-N(PI)-phosphohistidine-sugar phosphotransferase activity"/>
    <property type="evidence" value="ECO:0007669"/>
    <property type="project" value="InterPro"/>
</dbReference>
<dbReference type="EMBL" id="CP060636">
    <property type="protein sequence ID" value="QNM12513.1"/>
    <property type="molecule type" value="Genomic_DNA"/>
</dbReference>
<evidence type="ECO:0000256" key="2">
    <source>
        <dbReference type="ARBA" id="ARBA00022448"/>
    </source>
</evidence>
<proteinExistence type="predicted"/>
<feature type="active site" description="Phosphocysteine intermediate; for EIIB activity" evidence="11">
    <location>
        <position position="28"/>
    </location>
</feature>
<dbReference type="Proteomes" id="UP000515856">
    <property type="component" value="Chromosome"/>
</dbReference>
<feature type="transmembrane region" description="Helical" evidence="12">
    <location>
        <begin position="258"/>
        <end position="278"/>
    </location>
</feature>
<evidence type="ECO:0000256" key="7">
    <source>
        <dbReference type="ARBA" id="ARBA00022692"/>
    </source>
</evidence>
<dbReference type="InterPro" id="IPR050558">
    <property type="entry name" value="PTS_Sugar-Specific_Components"/>
</dbReference>
<keyword evidence="16" id="KW-1185">Reference proteome</keyword>
<organism evidence="15 16">
    <name type="scientific">[Eubacterium] hominis</name>
    <dbReference type="NCBI Taxonomy" id="2764325"/>
    <lineage>
        <taxon>Bacteria</taxon>
        <taxon>Bacillati</taxon>
        <taxon>Bacillota</taxon>
        <taxon>Erysipelotrichia</taxon>
        <taxon>Erysipelotrichales</taxon>
        <taxon>Erysipelotrichaceae</taxon>
        <taxon>Amedibacillus</taxon>
    </lineage>
</organism>
<dbReference type="InterPro" id="IPR001996">
    <property type="entry name" value="PTS_IIB_1"/>
</dbReference>
<dbReference type="FunFam" id="3.30.1360.60:FF:000001">
    <property type="entry name" value="PTS system glucose-specific IIBC component PtsG"/>
    <property type="match status" value="1"/>
</dbReference>
<dbReference type="InterPro" id="IPR013013">
    <property type="entry name" value="PTS_EIIC_1"/>
</dbReference>
<dbReference type="GO" id="GO:0016301">
    <property type="term" value="F:kinase activity"/>
    <property type="evidence" value="ECO:0007669"/>
    <property type="project" value="UniProtKB-KW"/>
</dbReference>
<feature type="transmembrane region" description="Helical" evidence="12">
    <location>
        <begin position="341"/>
        <end position="359"/>
    </location>
</feature>
<dbReference type="RefSeq" id="WP_117452941.1">
    <property type="nucleotide sequence ID" value="NZ_CP060636.1"/>
</dbReference>
<feature type="transmembrane region" description="Helical" evidence="12">
    <location>
        <begin position="109"/>
        <end position="134"/>
    </location>
</feature>
<keyword evidence="5" id="KW-0808">Transferase</keyword>
<gene>
    <name evidence="15" type="ORF">H9Q80_00725</name>
</gene>
<accession>A0A7G9GNY1</accession>